<dbReference type="EMBL" id="UAUR01000003">
    <property type="protein sequence ID" value="SPZ71514.1"/>
    <property type="molecule type" value="Genomic_DNA"/>
</dbReference>
<feature type="transmembrane region" description="Helical" evidence="1">
    <location>
        <begin position="6"/>
        <end position="32"/>
    </location>
</feature>
<proteinExistence type="predicted"/>
<evidence type="ECO:0000256" key="1">
    <source>
        <dbReference type="SAM" id="Phobius"/>
    </source>
</evidence>
<dbReference type="Proteomes" id="UP000251799">
    <property type="component" value="Unassembled WGS sequence"/>
</dbReference>
<protein>
    <submittedName>
        <fullName evidence="2">Putative H+/gluconate symporter-like permease</fullName>
    </submittedName>
</protein>
<organism evidence="2 3">
    <name type="scientific">Shigella boydii</name>
    <dbReference type="NCBI Taxonomy" id="621"/>
    <lineage>
        <taxon>Bacteria</taxon>
        <taxon>Pseudomonadati</taxon>
        <taxon>Pseudomonadota</taxon>
        <taxon>Gammaproteobacteria</taxon>
        <taxon>Enterobacterales</taxon>
        <taxon>Enterobacteriaceae</taxon>
        <taxon>Shigella</taxon>
    </lineage>
</organism>
<sequence>MHVLNILWVVFGIGLMLVLTTTAGSDTFTALAMPLRLF</sequence>
<keyword evidence="1" id="KW-1133">Transmembrane helix</keyword>
<accession>A0A2X2HQ73</accession>
<evidence type="ECO:0000313" key="2">
    <source>
        <dbReference type="EMBL" id="SPZ71514.1"/>
    </source>
</evidence>
<reference evidence="2 3" key="1">
    <citation type="submission" date="2018-06" db="EMBL/GenBank/DDBJ databases">
        <authorList>
            <consortium name="Pathogen Informatics"/>
            <person name="Doyle S."/>
        </authorList>
    </citation>
    <scope>NUCLEOTIDE SEQUENCE [LARGE SCALE GENOMIC DNA]</scope>
    <source>
        <strain evidence="2 3">NCTC8576</strain>
    </source>
</reference>
<evidence type="ECO:0000313" key="3">
    <source>
        <dbReference type="Proteomes" id="UP000251799"/>
    </source>
</evidence>
<keyword evidence="1" id="KW-0472">Membrane</keyword>
<keyword evidence="1" id="KW-0812">Transmembrane</keyword>
<dbReference type="AlphaFoldDB" id="A0A2X2HQ73"/>
<name>A0A2X2HQ73_SHIBO</name>
<gene>
    <name evidence="2" type="primary">gntP</name>
    <name evidence="2" type="ORF">NCTC8576_01067</name>
</gene>